<sequence length="153" mass="16895">MASWDWQQALGYRPDQKGFSTHLAGLFPTPGRSILPRSASRHFLLLTSPGSEVLGRRLAKLGSIGGRLLNRPASQEPGVWTPPSERPQTLESRTQQQTLQSRQDLEDCGVEHDWPLMCLGNVVYSRLEASGKCSSLHLSSEGRAEPIWCPDSS</sequence>
<gene>
    <name evidence="2" type="ORF">GHT09_006927</name>
</gene>
<organism evidence="2 3">
    <name type="scientific">Marmota monax</name>
    <name type="common">Woodchuck</name>
    <dbReference type="NCBI Taxonomy" id="9995"/>
    <lineage>
        <taxon>Eukaryota</taxon>
        <taxon>Metazoa</taxon>
        <taxon>Chordata</taxon>
        <taxon>Craniata</taxon>
        <taxon>Vertebrata</taxon>
        <taxon>Euteleostomi</taxon>
        <taxon>Mammalia</taxon>
        <taxon>Eutheria</taxon>
        <taxon>Euarchontoglires</taxon>
        <taxon>Glires</taxon>
        <taxon>Rodentia</taxon>
        <taxon>Sciuromorpha</taxon>
        <taxon>Sciuridae</taxon>
        <taxon>Xerinae</taxon>
        <taxon>Marmotini</taxon>
        <taxon>Marmota</taxon>
    </lineage>
</organism>
<comment type="caution">
    <text evidence="2">The sequence shown here is derived from an EMBL/GenBank/DDBJ whole genome shotgun (WGS) entry which is preliminary data.</text>
</comment>
<accession>A0A834V524</accession>
<dbReference type="Proteomes" id="UP000662637">
    <property type="component" value="Unassembled WGS sequence"/>
</dbReference>
<name>A0A834V524_MARMO</name>
<dbReference type="AlphaFoldDB" id="A0A834V524"/>
<evidence type="ECO:0000313" key="3">
    <source>
        <dbReference type="Proteomes" id="UP000662637"/>
    </source>
</evidence>
<feature type="region of interest" description="Disordered" evidence="1">
    <location>
        <begin position="69"/>
        <end position="101"/>
    </location>
</feature>
<dbReference type="EMBL" id="WJEC01000669">
    <property type="protein sequence ID" value="KAF7481859.1"/>
    <property type="molecule type" value="Genomic_DNA"/>
</dbReference>
<proteinExistence type="predicted"/>
<evidence type="ECO:0000256" key="1">
    <source>
        <dbReference type="SAM" id="MobiDB-lite"/>
    </source>
</evidence>
<feature type="compositionally biased region" description="Low complexity" evidence="1">
    <location>
        <begin position="89"/>
        <end position="101"/>
    </location>
</feature>
<protein>
    <submittedName>
        <fullName evidence="2">Uncharacterized protein</fullName>
    </submittedName>
</protein>
<evidence type="ECO:0000313" key="2">
    <source>
        <dbReference type="EMBL" id="KAF7481859.1"/>
    </source>
</evidence>
<reference evidence="2" key="1">
    <citation type="submission" date="2020-08" db="EMBL/GenBank/DDBJ databases">
        <authorList>
            <person name="Shumante A."/>
            <person name="Zimin A.V."/>
            <person name="Puiu D."/>
            <person name="Salzberg S.L."/>
        </authorList>
    </citation>
    <scope>NUCLEOTIDE SEQUENCE</scope>
    <source>
        <strain evidence="2">WC2-LM</strain>
        <tissue evidence="2">Liver</tissue>
    </source>
</reference>